<keyword evidence="1" id="KW-0812">Transmembrane</keyword>
<keyword evidence="1" id="KW-1133">Transmembrane helix</keyword>
<reference evidence="2 3" key="2">
    <citation type="journal article" date="2016" name="Genome Announc.">
        <title>Draft Genome Sequence of Erythromycin- and Oxytetracycline-Sensitive Nocardia seriolae Strain U-1 (NBRC 110359).</title>
        <authorList>
            <person name="Imajoh M."/>
            <person name="Sukeda M."/>
            <person name="Shimizu M."/>
            <person name="Yamane J."/>
            <person name="Ohnishi K."/>
            <person name="Oshima S."/>
        </authorList>
    </citation>
    <scope>NUCLEOTIDE SEQUENCE [LARGE SCALE GENOMIC DNA]</scope>
    <source>
        <strain evidence="2 3">U-1</strain>
    </source>
</reference>
<evidence type="ECO:0000313" key="3">
    <source>
        <dbReference type="Proteomes" id="UP000037179"/>
    </source>
</evidence>
<evidence type="ECO:0000313" key="2">
    <source>
        <dbReference type="EMBL" id="GAP31014.1"/>
    </source>
</evidence>
<organism evidence="2 3">
    <name type="scientific">Nocardia seriolae</name>
    <dbReference type="NCBI Taxonomy" id="37332"/>
    <lineage>
        <taxon>Bacteria</taxon>
        <taxon>Bacillati</taxon>
        <taxon>Actinomycetota</taxon>
        <taxon>Actinomycetes</taxon>
        <taxon>Mycobacteriales</taxon>
        <taxon>Nocardiaceae</taxon>
        <taxon>Nocardia</taxon>
    </lineage>
</organism>
<feature type="transmembrane region" description="Helical" evidence="1">
    <location>
        <begin position="12"/>
        <end position="34"/>
    </location>
</feature>
<dbReference type="EMBL" id="BBYQ01000101">
    <property type="protein sequence ID" value="GAP31014.1"/>
    <property type="molecule type" value="Genomic_DNA"/>
</dbReference>
<gene>
    <name evidence="2" type="ORF">NSK11_contig00101-0006</name>
</gene>
<sequence>MERRDSKGDSMITTLSGLGGMIILAAMAMSGFVAEDAPRALVRVRKR</sequence>
<keyword evidence="2" id="KW-0808">Transferase</keyword>
<accession>A0ABC9Z013</accession>
<protein>
    <submittedName>
        <fullName evidence="2">3-deoxy-D-manno-octulosonic-acid transferase</fullName>
    </submittedName>
</protein>
<dbReference type="GO" id="GO:0016740">
    <property type="term" value="F:transferase activity"/>
    <property type="evidence" value="ECO:0007669"/>
    <property type="project" value="UniProtKB-KW"/>
</dbReference>
<keyword evidence="3" id="KW-1185">Reference proteome</keyword>
<dbReference type="Proteomes" id="UP000037179">
    <property type="component" value="Unassembled WGS sequence"/>
</dbReference>
<proteinExistence type="predicted"/>
<dbReference type="AlphaFoldDB" id="A0ABC9Z013"/>
<comment type="caution">
    <text evidence="2">The sequence shown here is derived from an EMBL/GenBank/DDBJ whole genome shotgun (WGS) entry which is preliminary data.</text>
</comment>
<name>A0ABC9Z013_9NOCA</name>
<reference evidence="3" key="1">
    <citation type="submission" date="2015-07" db="EMBL/GenBank/DDBJ databases">
        <title>Nocardia seriolae U-1 whole genome shotgun sequence.</title>
        <authorList>
            <person name="Imajoh M."/>
            <person name="Fukumoto Y."/>
            <person name="Sukeda M."/>
            <person name="Yamane J."/>
            <person name="Yamasaki K."/>
            <person name="Shimizu M."/>
            <person name="Ohnishi K."/>
            <person name="Oshima S."/>
        </authorList>
    </citation>
    <scope>NUCLEOTIDE SEQUENCE [LARGE SCALE GENOMIC DNA]</scope>
    <source>
        <strain evidence="3">U-1</strain>
    </source>
</reference>
<dbReference type="Gene3D" id="3.90.1700.10">
    <property type="entry name" value="v583 domain like"/>
    <property type="match status" value="1"/>
</dbReference>
<evidence type="ECO:0000256" key="1">
    <source>
        <dbReference type="SAM" id="Phobius"/>
    </source>
</evidence>
<keyword evidence="1" id="KW-0472">Membrane</keyword>